<keyword evidence="1" id="KW-0812">Transmembrane</keyword>
<organism evidence="2 3">
    <name type="scientific">Thermogemmatispora tikiterensis</name>
    <dbReference type="NCBI Taxonomy" id="1825093"/>
    <lineage>
        <taxon>Bacteria</taxon>
        <taxon>Bacillati</taxon>
        <taxon>Chloroflexota</taxon>
        <taxon>Ktedonobacteria</taxon>
        <taxon>Thermogemmatisporales</taxon>
        <taxon>Thermogemmatisporaceae</taxon>
        <taxon>Thermogemmatispora</taxon>
    </lineage>
</organism>
<name>A0A328VM85_9CHLR</name>
<dbReference type="Proteomes" id="UP000248706">
    <property type="component" value="Unassembled WGS sequence"/>
</dbReference>
<evidence type="ECO:0000256" key="1">
    <source>
        <dbReference type="SAM" id="Phobius"/>
    </source>
</evidence>
<proteinExistence type="predicted"/>
<feature type="transmembrane region" description="Helical" evidence="1">
    <location>
        <begin position="248"/>
        <end position="266"/>
    </location>
</feature>
<protein>
    <submittedName>
        <fullName evidence="2">Uncharacterized protein</fullName>
    </submittedName>
</protein>
<evidence type="ECO:0000313" key="3">
    <source>
        <dbReference type="Proteomes" id="UP000248706"/>
    </source>
</evidence>
<feature type="transmembrane region" description="Helical" evidence="1">
    <location>
        <begin position="74"/>
        <end position="91"/>
    </location>
</feature>
<dbReference type="OrthoDB" id="164768at2"/>
<reference evidence="2 3" key="1">
    <citation type="submission" date="2016-08" db="EMBL/GenBank/DDBJ databases">
        <title>Analysis of Carbohydrate Active Enzymes in Thermogemmatispora T81 Reveals Carbohydrate Degradation Ability.</title>
        <authorList>
            <person name="Tomazini A."/>
            <person name="Lal S."/>
            <person name="Stott M."/>
            <person name="Henrissat B."/>
            <person name="Polikarpov I."/>
            <person name="Sparling R."/>
            <person name="Levin D.B."/>
        </authorList>
    </citation>
    <scope>NUCLEOTIDE SEQUENCE [LARGE SCALE GENOMIC DNA]</scope>
    <source>
        <strain evidence="2 3">T81</strain>
    </source>
</reference>
<keyword evidence="1" id="KW-1133">Transmembrane helix</keyword>
<dbReference type="RefSeq" id="WP_112433901.1">
    <property type="nucleotide sequence ID" value="NZ_MCIF01000002.1"/>
</dbReference>
<feature type="transmembrane region" description="Helical" evidence="1">
    <location>
        <begin position="155"/>
        <end position="174"/>
    </location>
</feature>
<keyword evidence="3" id="KW-1185">Reference proteome</keyword>
<evidence type="ECO:0000313" key="2">
    <source>
        <dbReference type="EMBL" id="RAQ98537.1"/>
    </source>
</evidence>
<feature type="transmembrane region" description="Helical" evidence="1">
    <location>
        <begin position="186"/>
        <end position="209"/>
    </location>
</feature>
<feature type="transmembrane region" description="Helical" evidence="1">
    <location>
        <begin position="31"/>
        <end position="53"/>
    </location>
</feature>
<feature type="transmembrane region" description="Helical" evidence="1">
    <location>
        <begin position="216"/>
        <end position="236"/>
    </location>
</feature>
<feature type="transmembrane region" description="Helical" evidence="1">
    <location>
        <begin position="128"/>
        <end position="148"/>
    </location>
</feature>
<gene>
    <name evidence="2" type="ORF">A4R35_23555</name>
</gene>
<dbReference type="EMBL" id="MCIF01000002">
    <property type="protein sequence ID" value="RAQ98537.1"/>
    <property type="molecule type" value="Genomic_DNA"/>
</dbReference>
<accession>A0A328VM85</accession>
<keyword evidence="1" id="KW-0472">Membrane</keyword>
<dbReference type="AlphaFoldDB" id="A0A328VM85"/>
<comment type="caution">
    <text evidence="2">The sequence shown here is derived from an EMBL/GenBank/DDBJ whole genome shotgun (WGS) entry which is preliminary data.</text>
</comment>
<sequence>MDPVISLFQTMQSLVDLIITTPPEFTTANRVVIGVWTTMTAVADAFFVLILIIGATQIMYSQSTGTLSMPLSQLLAKAIVTALLIHLSFFIEQDLLMLNNLLCALLPADVQGLIRQVNGGQSFNNTQLLSLSFVLTIVAGLSFIRIIFQAVKRIVFFNVLFVLSGPAFLLSFHPQTAPWFAFWARIYVVTIFTQFLQFLTFELGFQFLIATERTGLTGMILAIALLNLTAEIPGLLSRFAATPGATTTGIGNLVGIAIRAAALLAAV</sequence>